<dbReference type="Proteomes" id="UP000092565">
    <property type="component" value="Chromosome"/>
</dbReference>
<evidence type="ECO:0000313" key="1">
    <source>
        <dbReference type="EMBL" id="ANP36755.1"/>
    </source>
</evidence>
<accession>A0A1B0ZRF3</accession>
<evidence type="ECO:0000313" key="2">
    <source>
        <dbReference type="Proteomes" id="UP000092565"/>
    </source>
</evidence>
<dbReference type="AlphaFoldDB" id="A0A1B0ZRF3"/>
<proteinExistence type="predicted"/>
<dbReference type="EMBL" id="CP015124">
    <property type="protein sequence ID" value="ANP36755.1"/>
    <property type="molecule type" value="Genomic_DNA"/>
</dbReference>
<sequence>MKTVHVRTCSHAGSFLCLQERSRRTGQIVCLSQGPVRTPSRGDAIARP</sequence>
<name>A0A1B0ZRF3_9RHOB</name>
<keyword evidence="2" id="KW-1185">Reference proteome</keyword>
<reference evidence="1 2" key="1">
    <citation type="submission" date="2016-04" db="EMBL/GenBank/DDBJ databases">
        <authorList>
            <person name="Evans L.H."/>
            <person name="Alamgir A."/>
            <person name="Owens N."/>
            <person name="Weber N.D."/>
            <person name="Virtaneva K."/>
            <person name="Barbian K."/>
            <person name="Babar A."/>
            <person name="Rosenke K."/>
        </authorList>
    </citation>
    <scope>NUCLEOTIDE SEQUENCE [LARGE SCALE GENOMIC DNA]</scope>
    <source>
        <strain evidence="1 2">JL2886</strain>
    </source>
</reference>
<protein>
    <submittedName>
        <fullName evidence="1">Uncharacterized protein</fullName>
    </submittedName>
</protein>
<gene>
    <name evidence="1" type="ORF">JL2886_01847</name>
</gene>
<organism evidence="1 2">
    <name type="scientific">Phaeobacter gallaeciensis</name>
    <dbReference type="NCBI Taxonomy" id="60890"/>
    <lineage>
        <taxon>Bacteria</taxon>
        <taxon>Pseudomonadati</taxon>
        <taxon>Pseudomonadota</taxon>
        <taxon>Alphaproteobacteria</taxon>
        <taxon>Rhodobacterales</taxon>
        <taxon>Roseobacteraceae</taxon>
        <taxon>Phaeobacter</taxon>
    </lineage>
</organism>